<dbReference type="CDD" id="cd05819">
    <property type="entry name" value="NHL"/>
    <property type="match status" value="1"/>
</dbReference>
<dbReference type="SUPFAM" id="SSF63825">
    <property type="entry name" value="YWTD domain"/>
    <property type="match status" value="1"/>
</dbReference>
<accession>L8GT24</accession>
<dbReference type="GO" id="GO:0008270">
    <property type="term" value="F:zinc ion binding"/>
    <property type="evidence" value="ECO:0007669"/>
    <property type="project" value="UniProtKB-KW"/>
</dbReference>
<dbReference type="InterPro" id="IPR001258">
    <property type="entry name" value="NHL_repeat"/>
</dbReference>
<reference evidence="3 4" key="1">
    <citation type="journal article" date="2013" name="Genome Biol.">
        <title>Genome of Acanthamoeba castellanii highlights extensive lateral gene transfer and early evolution of tyrosine kinase signaling.</title>
        <authorList>
            <person name="Clarke M."/>
            <person name="Lohan A.J."/>
            <person name="Liu B."/>
            <person name="Lagkouvardos I."/>
            <person name="Roy S."/>
            <person name="Zafar N."/>
            <person name="Bertelli C."/>
            <person name="Schilde C."/>
            <person name="Kianianmomeni A."/>
            <person name="Burglin T.R."/>
            <person name="Frech C."/>
            <person name="Turcotte B."/>
            <person name="Kopec K.O."/>
            <person name="Synnott J.M."/>
            <person name="Choo C."/>
            <person name="Paponov I."/>
            <person name="Finkler A."/>
            <person name="Soon Heng Tan C."/>
            <person name="Hutchins A.P."/>
            <person name="Weinmeier T."/>
            <person name="Rattei T."/>
            <person name="Chu J.S."/>
            <person name="Gimenez G."/>
            <person name="Irimia M."/>
            <person name="Rigden D.J."/>
            <person name="Fitzpatrick D.A."/>
            <person name="Lorenzo-Morales J."/>
            <person name="Bateman A."/>
            <person name="Chiu C.H."/>
            <person name="Tang P."/>
            <person name="Hegemann P."/>
            <person name="Fromm H."/>
            <person name="Raoult D."/>
            <person name="Greub G."/>
            <person name="Miranda-Saavedra D."/>
            <person name="Chen N."/>
            <person name="Nash P."/>
            <person name="Ginger M.L."/>
            <person name="Horn M."/>
            <person name="Schaap P."/>
            <person name="Caler L."/>
            <person name="Loftus B."/>
        </authorList>
    </citation>
    <scope>NUCLEOTIDE SEQUENCE [LARGE SCALE GENOMIC DNA]</scope>
    <source>
        <strain evidence="3 4">Neff</strain>
    </source>
</reference>
<evidence type="ECO:0000256" key="2">
    <source>
        <dbReference type="PROSITE-ProRule" id="PRU00504"/>
    </source>
</evidence>
<name>L8GT24_ACACF</name>
<dbReference type="OrthoDB" id="342730at2759"/>
<dbReference type="GeneID" id="14916982"/>
<dbReference type="VEuPathDB" id="AmoebaDB:ACA1_204110"/>
<dbReference type="RefSeq" id="XP_004338367.1">
    <property type="nucleotide sequence ID" value="XM_004338319.1"/>
</dbReference>
<feature type="repeat" description="NHL" evidence="2">
    <location>
        <begin position="395"/>
        <end position="427"/>
    </location>
</feature>
<dbReference type="AlphaFoldDB" id="L8GT24"/>
<organism evidence="3 4">
    <name type="scientific">Acanthamoeba castellanii (strain ATCC 30010 / Neff)</name>
    <dbReference type="NCBI Taxonomy" id="1257118"/>
    <lineage>
        <taxon>Eukaryota</taxon>
        <taxon>Amoebozoa</taxon>
        <taxon>Discosea</taxon>
        <taxon>Longamoebia</taxon>
        <taxon>Centramoebida</taxon>
        <taxon>Acanthamoebidae</taxon>
        <taxon>Acanthamoeba</taxon>
    </lineage>
</organism>
<dbReference type="KEGG" id="acan:ACA1_204110"/>
<dbReference type="EMBL" id="KB008001">
    <property type="protein sequence ID" value="ELR16354.1"/>
    <property type="molecule type" value="Genomic_DNA"/>
</dbReference>
<dbReference type="InterPro" id="IPR011042">
    <property type="entry name" value="6-blade_b-propeller_TolB-like"/>
</dbReference>
<gene>
    <name evidence="3" type="ORF">ACA1_204110</name>
</gene>
<dbReference type="PROSITE" id="PS51125">
    <property type="entry name" value="NHL"/>
    <property type="match status" value="1"/>
</dbReference>
<dbReference type="PANTHER" id="PTHR24104">
    <property type="entry name" value="E3 UBIQUITIN-PROTEIN LIGASE NHLRC1-RELATED"/>
    <property type="match status" value="1"/>
</dbReference>
<keyword evidence="4" id="KW-1185">Reference proteome</keyword>
<evidence type="ECO:0000313" key="4">
    <source>
        <dbReference type="Proteomes" id="UP000011083"/>
    </source>
</evidence>
<evidence type="ECO:0000256" key="1">
    <source>
        <dbReference type="ARBA" id="ARBA00022737"/>
    </source>
</evidence>
<dbReference type="InterPro" id="IPR050952">
    <property type="entry name" value="TRIM-NHL_E3_ligases"/>
</dbReference>
<proteinExistence type="predicted"/>
<dbReference type="Proteomes" id="UP000011083">
    <property type="component" value="Unassembled WGS sequence"/>
</dbReference>
<dbReference type="Gene3D" id="2.120.10.30">
    <property type="entry name" value="TolB, C-terminal domain"/>
    <property type="match status" value="1"/>
</dbReference>
<keyword evidence="1" id="KW-0677">Repeat</keyword>
<dbReference type="PANTHER" id="PTHR24104:SF25">
    <property type="entry name" value="PROTEIN LIN-41"/>
    <property type="match status" value="1"/>
</dbReference>
<protein>
    <submittedName>
        <fullName evidence="3">NHL repeat domain containing protein</fullName>
    </submittedName>
</protein>
<evidence type="ECO:0000313" key="3">
    <source>
        <dbReference type="EMBL" id="ELR16354.1"/>
    </source>
</evidence>
<sequence>MEIHQLFEKIQAISAINKEIIQRIRGDPSMLSFQGKLHARTQLVVDHTASQREFFGWWRWDGELVAVRDTFKDKVDYARCHTFEELELLNEKLVVFAEQYRAFEDSAFAATELRQYLTNYELIQTALGQVDAQFQANAAKAKNQNRAGQVQEVTREFNVALAKLARLRIHLADVQGRPLFRLTPPPEHADAEIRGISAAKNGRLVVIYQGPHGTVYSAIYDASGALENKDMLLYCHQGQNICGIALDWETGNLIVDDQQHNQIFVLHPSKQGPTFLTSWTSSSSSYAPPPKVGALTKPVGVAVGAGGLIYVTQSKRMDITVVRASTLTVERIIEQVSPLHFNDDETKKRASGNGLSGIAVHPITGNIYAADPDNARVLIFTPKGEFEGSFHLGEGHHSYPVGLTIDAKGNVFVTEQQNNRVLVFHSHGGAPLVVGGGAEASLQLIRSPGAVAVIGDRVFVVNNKGKNIHVFVFIH</sequence>